<dbReference type="Gene3D" id="1.10.260.40">
    <property type="entry name" value="lambda repressor-like DNA-binding domains"/>
    <property type="match status" value="1"/>
</dbReference>
<dbReference type="EMBL" id="CP041016">
    <property type="protein sequence ID" value="QDC37073.1"/>
    <property type="molecule type" value="Genomic_DNA"/>
</dbReference>
<evidence type="ECO:0000313" key="3">
    <source>
        <dbReference type="Proteomes" id="UP000311469"/>
    </source>
</evidence>
<dbReference type="Pfam" id="PF01381">
    <property type="entry name" value="HTH_3"/>
    <property type="match status" value="1"/>
</dbReference>
<accession>A0A5B8CCN3</accession>
<dbReference type="InterPro" id="IPR001387">
    <property type="entry name" value="Cro/C1-type_HTH"/>
</dbReference>
<dbReference type="RefSeq" id="WP_140041914.1">
    <property type="nucleotide sequence ID" value="NZ_CP041016.1"/>
</dbReference>
<dbReference type="CDD" id="cd00093">
    <property type="entry name" value="HTH_XRE"/>
    <property type="match status" value="1"/>
</dbReference>
<protein>
    <submittedName>
        <fullName evidence="2">Helix-turn-helix transcriptional regulator</fullName>
    </submittedName>
</protein>
<gene>
    <name evidence="2" type="ORF">FIL70_07410</name>
</gene>
<name>A0A5B8CCN3_SPHSA</name>
<evidence type="ECO:0000313" key="2">
    <source>
        <dbReference type="EMBL" id="QDC37073.1"/>
    </source>
</evidence>
<feature type="domain" description="HTH cro/C1-type" evidence="1">
    <location>
        <begin position="5"/>
        <end position="50"/>
    </location>
</feature>
<proteinExistence type="predicted"/>
<evidence type="ECO:0000259" key="1">
    <source>
        <dbReference type="PROSITE" id="PS50943"/>
    </source>
</evidence>
<dbReference type="Proteomes" id="UP000311469">
    <property type="component" value="Chromosome cSF1"/>
</dbReference>
<sequence>MQEALTPTSLSNAAGISVPYASQILAGKRQPSREIAFAIFKATGKKFGHLAALSDRDARALARLEAKAAAA</sequence>
<reference evidence="2 3" key="1">
    <citation type="submission" date="2019-06" db="EMBL/GenBank/DDBJ databases">
        <title>Genome organization and adaptive potential of archetypical organophosphate degarding Sphingobium fuliginis ATCC 27551.</title>
        <authorList>
            <person name="Sarwar A."/>
            <person name="Parthasarathy S."/>
            <person name="Singh C."/>
            <person name="Siddavattam D."/>
        </authorList>
    </citation>
    <scope>NUCLEOTIDE SEQUENCE [LARGE SCALE GENOMIC DNA]</scope>
    <source>
        <strain evidence="2 3">ATCC 27551</strain>
    </source>
</reference>
<organism evidence="2 3">
    <name type="scientific">Sphingobium fuliginis ATCC 27551</name>
    <dbReference type="NCBI Taxonomy" id="1208342"/>
    <lineage>
        <taxon>Bacteria</taxon>
        <taxon>Pseudomonadati</taxon>
        <taxon>Pseudomonadota</taxon>
        <taxon>Alphaproteobacteria</taxon>
        <taxon>Sphingomonadales</taxon>
        <taxon>Sphingomonadaceae</taxon>
        <taxon>Sphingobium</taxon>
    </lineage>
</organism>
<dbReference type="PROSITE" id="PS50943">
    <property type="entry name" value="HTH_CROC1"/>
    <property type="match status" value="1"/>
</dbReference>
<dbReference type="InterPro" id="IPR010982">
    <property type="entry name" value="Lambda_DNA-bd_dom_sf"/>
</dbReference>
<dbReference type="GO" id="GO:0003677">
    <property type="term" value="F:DNA binding"/>
    <property type="evidence" value="ECO:0007669"/>
    <property type="project" value="InterPro"/>
</dbReference>
<dbReference type="KEGG" id="sufl:FIL70_07410"/>
<dbReference type="AlphaFoldDB" id="A0A5B8CCN3"/>
<dbReference type="SUPFAM" id="SSF47413">
    <property type="entry name" value="lambda repressor-like DNA-binding domains"/>
    <property type="match status" value="1"/>
</dbReference>